<sequence length="337" mass="36713">MLPPSFHALTRSALTQDDMALLEVVAPPSVLHGLCPESAEAVVSRAQLAAALTLVLFARLVREVPEAQRYVKAARARGETITFDHGAVRTVLARSCGALPCGEASITRILRPLGYAMSGLYPLERLGMTGRSYLHADAPQDIPQFFLSELHPERFSVRFQHAVREVLATSRDPLDENAKQALDCLERDHAVPWTTACNLLPGLAACFARQHDLPSEDVYETLRAESAEMAWICTEGQTFNHATDRVADVEALAARLRAEGYSVKDRVEVSQSGRVRQTALRAALVRRALGGAAPREVPGSFFEFISRSARPGTSLPAGMDMGFDTSNATGIFKMTAR</sequence>
<dbReference type="EC" id="1.13.11.93" evidence="6"/>
<dbReference type="PANTHER" id="PTHR31136">
    <property type="entry name" value="DUF1338 DOMAIN-CONTAINING PROTEIN"/>
    <property type="match status" value="1"/>
</dbReference>
<evidence type="ECO:0000256" key="6">
    <source>
        <dbReference type="ARBA" id="ARBA00035023"/>
    </source>
</evidence>
<gene>
    <name evidence="8" type="ORF">THIARS_70501</name>
</gene>
<comment type="similarity">
    <text evidence="5">Belongs to the 2-oxoadipate dioxygenase/decarboxylase family.</text>
</comment>
<dbReference type="SMART" id="SM01150">
    <property type="entry name" value="DUF1338"/>
    <property type="match status" value="1"/>
</dbReference>
<keyword evidence="9" id="KW-1185">Reference proteome</keyword>
<keyword evidence="3" id="KW-0560">Oxidoreductase</keyword>
<dbReference type="RefSeq" id="WP_245845903.1">
    <property type="nucleotide sequence ID" value="NZ_LT592171.1"/>
</dbReference>
<accession>A0A238D6N4</accession>
<dbReference type="AlphaFoldDB" id="A0A238D6N4"/>
<dbReference type="Proteomes" id="UP000214566">
    <property type="component" value="Unassembled WGS sequence"/>
</dbReference>
<dbReference type="InterPro" id="IPR009770">
    <property type="entry name" value="HGLS"/>
</dbReference>
<keyword evidence="4" id="KW-0408">Iron</keyword>
<organism evidence="8 9">
    <name type="scientific">Thiomonas delicata</name>
    <name type="common">Thiomonas cuprina</name>
    <dbReference type="NCBI Taxonomy" id="364030"/>
    <lineage>
        <taxon>Bacteria</taxon>
        <taxon>Pseudomonadati</taxon>
        <taxon>Pseudomonadota</taxon>
        <taxon>Betaproteobacteria</taxon>
        <taxon>Burkholderiales</taxon>
        <taxon>Thiomonas</taxon>
    </lineage>
</organism>
<comment type="cofactor">
    <cofactor evidence="1">
        <name>Fe(2+)</name>
        <dbReference type="ChEBI" id="CHEBI:29033"/>
    </cofactor>
</comment>
<proteinExistence type="inferred from homology"/>
<evidence type="ECO:0000256" key="7">
    <source>
        <dbReference type="ARBA" id="ARBA00035045"/>
    </source>
</evidence>
<name>A0A238D6N4_THIDL</name>
<evidence type="ECO:0000313" key="9">
    <source>
        <dbReference type="Proteomes" id="UP000214566"/>
    </source>
</evidence>
<evidence type="ECO:0000256" key="4">
    <source>
        <dbReference type="ARBA" id="ARBA00023004"/>
    </source>
</evidence>
<dbReference type="EMBL" id="FLMQ01000056">
    <property type="protein sequence ID" value="SBP88881.1"/>
    <property type="molecule type" value="Genomic_DNA"/>
</dbReference>
<dbReference type="PANTHER" id="PTHR31136:SF5">
    <property type="entry name" value="2-OXOADIPATE DIOXYGENASE_DECARBOXYLASE, CHLOROPLASTIC"/>
    <property type="match status" value="1"/>
</dbReference>
<evidence type="ECO:0000256" key="5">
    <source>
        <dbReference type="ARBA" id="ARBA00035013"/>
    </source>
</evidence>
<reference evidence="8 9" key="1">
    <citation type="submission" date="2016-06" db="EMBL/GenBank/DDBJ databases">
        <authorList>
            <person name="Kjaerup R.B."/>
            <person name="Dalgaard T.S."/>
            <person name="Juul-Madsen H.R."/>
        </authorList>
    </citation>
    <scope>NUCLEOTIDE SEQUENCE [LARGE SCALE GENOMIC DNA]</scope>
    <source>
        <strain evidence="8 9">DSM 16361</strain>
    </source>
</reference>
<evidence type="ECO:0000256" key="3">
    <source>
        <dbReference type="ARBA" id="ARBA00023002"/>
    </source>
</evidence>
<evidence type="ECO:0000256" key="2">
    <source>
        <dbReference type="ARBA" id="ARBA00022964"/>
    </source>
</evidence>
<evidence type="ECO:0000256" key="1">
    <source>
        <dbReference type="ARBA" id="ARBA00001954"/>
    </source>
</evidence>
<dbReference type="Gene3D" id="3.10.180.50">
    <property type="match status" value="1"/>
</dbReference>
<evidence type="ECO:0000313" key="8">
    <source>
        <dbReference type="EMBL" id="SBP88881.1"/>
    </source>
</evidence>
<dbReference type="GO" id="GO:0051213">
    <property type="term" value="F:dioxygenase activity"/>
    <property type="evidence" value="ECO:0007669"/>
    <property type="project" value="UniProtKB-KW"/>
</dbReference>
<keyword evidence="2" id="KW-0223">Dioxygenase</keyword>
<protein>
    <recommendedName>
        <fullName evidence="6">2-oxoadipate dioxygenase/decarboxylase</fullName>
        <ecNumber evidence="6">1.13.11.93</ecNumber>
    </recommendedName>
    <alternativeName>
        <fullName evidence="7">2-hydroxyglutarate synthase</fullName>
    </alternativeName>
</protein>
<dbReference type="Pfam" id="PF07063">
    <property type="entry name" value="HGLS"/>
    <property type="match status" value="1"/>
</dbReference>